<organism evidence="1 2">
    <name type="scientific">Clostridium scatologenes</name>
    <dbReference type="NCBI Taxonomy" id="1548"/>
    <lineage>
        <taxon>Bacteria</taxon>
        <taxon>Bacillati</taxon>
        <taxon>Bacillota</taxon>
        <taxon>Clostridia</taxon>
        <taxon>Eubacteriales</taxon>
        <taxon>Clostridiaceae</taxon>
        <taxon>Clostridium</taxon>
    </lineage>
</organism>
<dbReference type="Proteomes" id="UP000033115">
    <property type="component" value="Chromosome"/>
</dbReference>
<accession>A0A0E3GSG0</accession>
<reference evidence="1 2" key="1">
    <citation type="journal article" date="2015" name="J. Biotechnol.">
        <title>Complete genome sequence of a malodorant-producing acetogen, Clostridium scatologenes ATCC 25775(T).</title>
        <authorList>
            <person name="Zhu Z."/>
            <person name="Guo T."/>
            <person name="Zheng H."/>
            <person name="Song T."/>
            <person name="Ouyang P."/>
            <person name="Xie J."/>
        </authorList>
    </citation>
    <scope>NUCLEOTIDE SEQUENCE [LARGE SCALE GENOMIC DNA]</scope>
    <source>
        <strain evidence="1 2">ATCC 25775</strain>
    </source>
</reference>
<proteinExistence type="predicted"/>
<evidence type="ECO:0000313" key="1">
    <source>
        <dbReference type="EMBL" id="AKA72006.1"/>
    </source>
</evidence>
<dbReference type="AlphaFoldDB" id="A0A0E3GSG0"/>
<name>A0A0E3GSG0_CLOSL</name>
<gene>
    <name evidence="1" type="ORF">CSCA_4881</name>
</gene>
<sequence>MVRSKNKGTHEKAMEQAKDLLDKGVGIGEIKSRTELNEHDVMKAKEKMEGKK</sequence>
<dbReference type="STRING" id="1548.CSCA_4881"/>
<evidence type="ECO:0000313" key="2">
    <source>
        <dbReference type="Proteomes" id="UP000033115"/>
    </source>
</evidence>
<protein>
    <submittedName>
        <fullName evidence="1">Uncharacterized protein</fullName>
    </submittedName>
</protein>
<keyword evidence="2" id="KW-1185">Reference proteome</keyword>
<dbReference type="KEGG" id="csq:CSCA_4881"/>
<dbReference type="EMBL" id="CP009933">
    <property type="protein sequence ID" value="AKA72006.1"/>
    <property type="molecule type" value="Genomic_DNA"/>
</dbReference>
<dbReference type="RefSeq" id="WP_169748492.1">
    <property type="nucleotide sequence ID" value="NZ_CP009933.1"/>
</dbReference>
<dbReference type="HOGENOM" id="CLU_214267_0_0_9"/>